<dbReference type="EMBL" id="CP013213">
    <property type="protein sequence ID" value="AMC94247.1"/>
    <property type="molecule type" value="Genomic_DNA"/>
</dbReference>
<protein>
    <submittedName>
        <fullName evidence="1">Uncharacterized protein</fullName>
    </submittedName>
</protein>
<keyword evidence="2" id="KW-1185">Reference proteome</keyword>
<dbReference type="AlphaFoldDB" id="A0A109UHG3"/>
<proteinExistence type="predicted"/>
<organism evidence="1 2">
    <name type="scientific">Erysipelothrix larvae</name>
    <dbReference type="NCBI Taxonomy" id="1514105"/>
    <lineage>
        <taxon>Bacteria</taxon>
        <taxon>Bacillati</taxon>
        <taxon>Bacillota</taxon>
        <taxon>Erysipelotrichia</taxon>
        <taxon>Erysipelotrichales</taxon>
        <taxon>Erysipelotrichaceae</taxon>
        <taxon>Erysipelothrix</taxon>
    </lineage>
</organism>
<name>A0A109UHG3_9FIRM</name>
<evidence type="ECO:0000313" key="2">
    <source>
        <dbReference type="Proteomes" id="UP000063781"/>
    </source>
</evidence>
<dbReference type="KEGG" id="erl:AOC36_09700"/>
<evidence type="ECO:0000313" key="1">
    <source>
        <dbReference type="EMBL" id="AMC94247.1"/>
    </source>
</evidence>
<accession>A0A109UHG3</accession>
<sequence length="73" mass="9130">MTQELILNSKGNPKRYIYVTDIRNYMQCGIPKSKEIFSYVKDYELETYQYEMFENRVPQELFHEWRRKKRRAK</sequence>
<dbReference type="STRING" id="1514105.AOC36_09700"/>
<dbReference type="Proteomes" id="UP000063781">
    <property type="component" value="Chromosome"/>
</dbReference>
<dbReference type="RefSeq" id="WP_067633769.1">
    <property type="nucleotide sequence ID" value="NZ_CP013213.1"/>
</dbReference>
<reference evidence="1 2" key="1">
    <citation type="submission" date="2015-10" db="EMBL/GenBank/DDBJ databases">
        <title>Erysipelothrix larvae sp. LV19 isolated from the larval gut of the rhinoceros beetle, Trypoxylus dichotomus.</title>
        <authorList>
            <person name="Lim S."/>
            <person name="Kim B.-C."/>
        </authorList>
    </citation>
    <scope>NUCLEOTIDE SEQUENCE [LARGE SCALE GENOMIC DNA]</scope>
    <source>
        <strain evidence="1 2">LV19</strain>
    </source>
</reference>
<gene>
    <name evidence="1" type="ORF">AOC36_09700</name>
</gene>